<keyword evidence="14" id="KW-1185">Reference proteome</keyword>
<dbReference type="InterPro" id="IPR004837">
    <property type="entry name" value="NaCa_Exmemb"/>
</dbReference>
<dbReference type="Gene3D" id="1.20.1420.30">
    <property type="entry name" value="NCX, central ion-binding region"/>
    <property type="match status" value="2"/>
</dbReference>
<dbReference type="GO" id="GO:0012505">
    <property type="term" value="C:endomembrane system"/>
    <property type="evidence" value="ECO:0007669"/>
    <property type="project" value="UniProtKB-SubCell"/>
</dbReference>
<keyword evidence="6 10" id="KW-0106">Calcium</keyword>
<keyword evidence="3 10" id="KW-0813">Transport</keyword>
<dbReference type="PANTHER" id="PTHR31503">
    <property type="entry name" value="VACUOLAR CALCIUM ION TRANSPORTER"/>
    <property type="match status" value="1"/>
</dbReference>
<keyword evidence="9 10" id="KW-0472">Membrane</keyword>
<dbReference type="Proteomes" id="UP000015100">
    <property type="component" value="Unassembled WGS sequence"/>
</dbReference>
<dbReference type="NCBIfam" id="TIGR00378">
    <property type="entry name" value="cax"/>
    <property type="match status" value="1"/>
</dbReference>
<feature type="transmembrane region" description="Helical" evidence="10">
    <location>
        <begin position="382"/>
        <end position="404"/>
    </location>
</feature>
<keyword evidence="5 10" id="KW-0812">Transmembrane</keyword>
<evidence type="ECO:0000313" key="13">
    <source>
        <dbReference type="EMBL" id="EPS35261.1"/>
    </source>
</evidence>
<comment type="similarity">
    <text evidence="2 10">Belongs to the Ca(2+):cation antiporter (CaCA) (TC 2.A.19) family.</text>
</comment>
<dbReference type="STRING" id="1284197.S8A264"/>
<proteinExistence type="inferred from homology"/>
<feature type="transmembrane region" description="Helical" evidence="10">
    <location>
        <begin position="120"/>
        <end position="140"/>
    </location>
</feature>
<organism evidence="13 14">
    <name type="scientific">Dactylellina haptotyla (strain CBS 200.50)</name>
    <name type="common">Nematode-trapping fungus</name>
    <name type="synonym">Monacrosporium haptotylum</name>
    <dbReference type="NCBI Taxonomy" id="1284197"/>
    <lineage>
        <taxon>Eukaryota</taxon>
        <taxon>Fungi</taxon>
        <taxon>Dikarya</taxon>
        <taxon>Ascomycota</taxon>
        <taxon>Pezizomycotina</taxon>
        <taxon>Orbiliomycetes</taxon>
        <taxon>Orbiliales</taxon>
        <taxon>Orbiliaceae</taxon>
        <taxon>Dactylellina</taxon>
    </lineage>
</organism>
<evidence type="ECO:0000256" key="3">
    <source>
        <dbReference type="ARBA" id="ARBA00022448"/>
    </source>
</evidence>
<dbReference type="GO" id="GO:0000329">
    <property type="term" value="C:fungal-type vacuole membrane"/>
    <property type="evidence" value="ECO:0007669"/>
    <property type="project" value="TreeGrafter"/>
</dbReference>
<feature type="transmembrane region" description="Helical" evidence="10">
    <location>
        <begin position="438"/>
        <end position="456"/>
    </location>
</feature>
<dbReference type="AlphaFoldDB" id="S8A264"/>
<evidence type="ECO:0000256" key="9">
    <source>
        <dbReference type="ARBA" id="ARBA00023136"/>
    </source>
</evidence>
<dbReference type="OrthoDB" id="1699231at2759"/>
<evidence type="ECO:0000256" key="10">
    <source>
        <dbReference type="RuleBase" id="RU365028"/>
    </source>
</evidence>
<feature type="domain" description="Sodium/calcium exchanger membrane region" evidence="12">
    <location>
        <begin position="122"/>
        <end position="280"/>
    </location>
</feature>
<dbReference type="Pfam" id="PF01699">
    <property type="entry name" value="Na_Ca_ex"/>
    <property type="match status" value="2"/>
</dbReference>
<evidence type="ECO:0000256" key="6">
    <source>
        <dbReference type="ARBA" id="ARBA00022837"/>
    </source>
</evidence>
<dbReference type="InterPro" id="IPR044880">
    <property type="entry name" value="NCX_ion-bd_dom_sf"/>
</dbReference>
<comment type="subcellular location">
    <subcellularLocation>
        <location evidence="1">Endomembrane system</location>
        <topology evidence="1">Multi-pass membrane protein</topology>
    </subcellularLocation>
    <subcellularLocation>
        <location evidence="10">Vacuole membrane</location>
    </subcellularLocation>
</comment>
<feature type="transmembrane region" description="Helical" evidence="10">
    <location>
        <begin position="152"/>
        <end position="173"/>
    </location>
</feature>
<dbReference type="GO" id="GO:0015369">
    <property type="term" value="F:calcium:proton antiporter activity"/>
    <property type="evidence" value="ECO:0007669"/>
    <property type="project" value="UniProtKB-UniRule"/>
</dbReference>
<evidence type="ECO:0000256" key="5">
    <source>
        <dbReference type="ARBA" id="ARBA00022692"/>
    </source>
</evidence>
<accession>S8A264</accession>
<keyword evidence="10" id="KW-0050">Antiport</keyword>
<feature type="transmembrane region" description="Helical" evidence="10">
    <location>
        <begin position="410"/>
        <end position="431"/>
    </location>
</feature>
<reference evidence="13 14" key="1">
    <citation type="journal article" date="2013" name="PLoS Genet.">
        <title>Genomic mechanisms accounting for the adaptation to parasitism in nematode-trapping fungi.</title>
        <authorList>
            <person name="Meerupati T."/>
            <person name="Andersson K.M."/>
            <person name="Friman E."/>
            <person name="Kumar D."/>
            <person name="Tunlid A."/>
            <person name="Ahren D."/>
        </authorList>
    </citation>
    <scope>NUCLEOTIDE SEQUENCE [LARGE SCALE GENOMIC DNA]</scope>
    <source>
        <strain evidence="13 14">CBS 200.50</strain>
    </source>
</reference>
<keyword evidence="8 10" id="KW-0406">Ion transport</keyword>
<feature type="transmembrane region" description="Helical" evidence="10">
    <location>
        <begin position="259"/>
        <end position="278"/>
    </location>
</feature>
<dbReference type="InterPro" id="IPR004713">
    <property type="entry name" value="CaH_exchang"/>
</dbReference>
<name>S8A264_DACHA</name>
<feature type="domain" description="Sodium/calcium exchanger membrane region" evidence="12">
    <location>
        <begin position="314"/>
        <end position="455"/>
    </location>
</feature>
<dbReference type="EMBL" id="AQGS01001233">
    <property type="protein sequence ID" value="EPS35261.1"/>
    <property type="molecule type" value="Genomic_DNA"/>
</dbReference>
<dbReference type="PANTHER" id="PTHR31503:SF14">
    <property type="entry name" value="VACUOLAR CALCIUM ION TRANSPORTER"/>
    <property type="match status" value="1"/>
</dbReference>
<evidence type="ECO:0000256" key="1">
    <source>
        <dbReference type="ARBA" id="ARBA00004127"/>
    </source>
</evidence>
<comment type="caution">
    <text evidence="13">The sequence shown here is derived from an EMBL/GenBank/DDBJ whole genome shotgun (WGS) entry which is preliminary data.</text>
</comment>
<evidence type="ECO:0000256" key="7">
    <source>
        <dbReference type="ARBA" id="ARBA00022989"/>
    </source>
</evidence>
<evidence type="ECO:0000256" key="11">
    <source>
        <dbReference type="SAM" id="MobiDB-lite"/>
    </source>
</evidence>
<evidence type="ECO:0000259" key="12">
    <source>
        <dbReference type="Pfam" id="PF01699"/>
    </source>
</evidence>
<dbReference type="HOGENOM" id="CLU_008721_1_1_1"/>
<evidence type="ECO:0000256" key="8">
    <source>
        <dbReference type="ARBA" id="ARBA00023065"/>
    </source>
</evidence>
<evidence type="ECO:0000256" key="4">
    <source>
        <dbReference type="ARBA" id="ARBA00022568"/>
    </source>
</evidence>
<dbReference type="OMA" id="CAYFLVR"/>
<feature type="transmembrane region" description="Helical" evidence="10">
    <location>
        <begin position="185"/>
        <end position="208"/>
    </location>
</feature>
<evidence type="ECO:0000256" key="2">
    <source>
        <dbReference type="ARBA" id="ARBA00008170"/>
    </source>
</evidence>
<evidence type="ECO:0000313" key="14">
    <source>
        <dbReference type="Proteomes" id="UP000015100"/>
    </source>
</evidence>
<protein>
    <recommendedName>
        <fullName evidence="10">Vacuolar calcium ion transporter</fullName>
    </recommendedName>
</protein>
<dbReference type="GO" id="GO:0006874">
    <property type="term" value="P:intracellular calcium ion homeostasis"/>
    <property type="evidence" value="ECO:0007669"/>
    <property type="project" value="TreeGrafter"/>
</dbReference>
<keyword evidence="10" id="KW-0926">Vacuole</keyword>
<reference evidence="14" key="2">
    <citation type="submission" date="2013-04" db="EMBL/GenBank/DDBJ databases">
        <title>Genomic mechanisms accounting for the adaptation to parasitism in nematode-trapping fungi.</title>
        <authorList>
            <person name="Ahren D.G."/>
        </authorList>
    </citation>
    <scope>NUCLEOTIDE SEQUENCE [LARGE SCALE GENOMIC DNA]</scope>
    <source>
        <strain evidence="14">CBS 200.50</strain>
    </source>
</reference>
<feature type="region of interest" description="Disordered" evidence="11">
    <location>
        <begin position="1"/>
        <end position="32"/>
    </location>
</feature>
<feature type="transmembrane region" description="Helical" evidence="10">
    <location>
        <begin position="220"/>
        <end position="239"/>
    </location>
</feature>
<comment type="caution">
    <text evidence="10">Lacks conserved residue(s) required for the propagation of feature annotation.</text>
</comment>
<feature type="transmembrane region" description="Helical" evidence="10">
    <location>
        <begin position="310"/>
        <end position="332"/>
    </location>
</feature>
<sequence length="483" mass="53625">MSKDREDVETGSVTPPEKAWRRSTVGDISPTQTEFPREQYEEEHHHNGFWRVGSKQHKAHENHAQKIAEGIPPPFRFNPIKIVMITGRHTSKLSSLTHILLPAIPAGLILWYHARRTNPLPVFIFNFIAIIPAGNLLSFGSGELQHRLPKTIGATLEIFTGAIVEIIVCVILLHLKQYDVVRAALLGSMFANLLLVTGACFLAGGIAYREQKIASYVGDISSAALLVSAVGMVSPSLFFQTIHPRIDISESGADLKVLYVSRVVSIGLIVAYFCFLFFQLHTHSTGYHHVLERAESIYVGRKQYREKLSVLEAIFVALLGLVFVCFCAYFLVREIEFVVEDQGFPELFMGLILVPLVEKFGEHLTALNQAWDNQLDLALSHCLGGSIQTALFVAPLIVLVGWGLGHEMDLNFELFIALSLLLAILVVGNFVRDGKTNWLKGMFLLMVYYVIAVAAYNDPELRRHYFGEGLVGEGGEGGIKPGE</sequence>
<keyword evidence="7 10" id="KW-1133">Transmembrane helix</keyword>
<keyword evidence="4 10" id="KW-0109">Calcium transport</keyword>
<gene>
    <name evidence="13" type="ORF">H072_11498</name>
</gene>
<dbReference type="eggNOG" id="KOG1397">
    <property type="taxonomic scope" value="Eukaryota"/>
</dbReference>
<comment type="function">
    <text evidence="10">Has a role in promoting intracellular calcium ion sequestration via the exchange of calcium ions for hydrogen ions across the vacuolar membrane. Involved also in manganese ion homeostasis via its uptake into the vacuole.</text>
</comment>
<dbReference type="InterPro" id="IPR004798">
    <property type="entry name" value="CAX-like"/>
</dbReference>